<keyword evidence="3" id="KW-1185">Reference proteome</keyword>
<dbReference type="EMBL" id="KK117509">
    <property type="protein sequence ID" value="KFM70674.1"/>
    <property type="molecule type" value="Genomic_DNA"/>
</dbReference>
<feature type="non-terminal residue" evidence="2">
    <location>
        <position position="93"/>
    </location>
</feature>
<proteinExistence type="predicted"/>
<evidence type="ECO:0000313" key="2">
    <source>
        <dbReference type="EMBL" id="KFM70674.1"/>
    </source>
</evidence>
<protein>
    <submittedName>
        <fullName evidence="2">Uncharacterized protein</fullName>
    </submittedName>
</protein>
<dbReference type="STRING" id="407821.A0A087TZY5"/>
<sequence>MTFTDVVAKCYSCCSARSIYKRKKFRLEQKNQKENENTEPTKNKFSVFKGLFLAFLSGVFYSSSAVIVKKMTNIHPGQLSVYRFVAIFALSLP</sequence>
<evidence type="ECO:0000313" key="3">
    <source>
        <dbReference type="Proteomes" id="UP000054359"/>
    </source>
</evidence>
<evidence type="ECO:0000256" key="1">
    <source>
        <dbReference type="SAM" id="Phobius"/>
    </source>
</evidence>
<feature type="transmembrane region" description="Helical" evidence="1">
    <location>
        <begin position="47"/>
        <end position="68"/>
    </location>
</feature>
<organism evidence="2 3">
    <name type="scientific">Stegodyphus mimosarum</name>
    <name type="common">African social velvet spider</name>
    <dbReference type="NCBI Taxonomy" id="407821"/>
    <lineage>
        <taxon>Eukaryota</taxon>
        <taxon>Metazoa</taxon>
        <taxon>Ecdysozoa</taxon>
        <taxon>Arthropoda</taxon>
        <taxon>Chelicerata</taxon>
        <taxon>Arachnida</taxon>
        <taxon>Araneae</taxon>
        <taxon>Araneomorphae</taxon>
        <taxon>Entelegynae</taxon>
        <taxon>Eresoidea</taxon>
        <taxon>Eresidae</taxon>
        <taxon>Stegodyphus</taxon>
    </lineage>
</organism>
<dbReference type="AlphaFoldDB" id="A0A087TZY5"/>
<reference evidence="2 3" key="1">
    <citation type="submission" date="2013-11" db="EMBL/GenBank/DDBJ databases">
        <title>Genome sequencing of Stegodyphus mimosarum.</title>
        <authorList>
            <person name="Bechsgaard J."/>
        </authorList>
    </citation>
    <scope>NUCLEOTIDE SEQUENCE [LARGE SCALE GENOMIC DNA]</scope>
</reference>
<accession>A0A087TZY5</accession>
<keyword evidence="1" id="KW-1133">Transmembrane helix</keyword>
<gene>
    <name evidence="2" type="ORF">X975_20499</name>
</gene>
<keyword evidence="1" id="KW-0472">Membrane</keyword>
<dbReference type="OrthoDB" id="306876at2759"/>
<keyword evidence="1" id="KW-0812">Transmembrane</keyword>
<dbReference type="Proteomes" id="UP000054359">
    <property type="component" value="Unassembled WGS sequence"/>
</dbReference>
<name>A0A087TZY5_STEMI</name>